<reference evidence="9" key="1">
    <citation type="journal article" date="2021" name="Nat. Commun.">
        <title>Genetic determinants of endophytism in the Arabidopsis root mycobiome.</title>
        <authorList>
            <person name="Mesny F."/>
            <person name="Miyauchi S."/>
            <person name="Thiergart T."/>
            <person name="Pickel B."/>
            <person name="Atanasova L."/>
            <person name="Karlsson M."/>
            <person name="Huettel B."/>
            <person name="Barry K.W."/>
            <person name="Haridas S."/>
            <person name="Chen C."/>
            <person name="Bauer D."/>
            <person name="Andreopoulos W."/>
            <person name="Pangilinan J."/>
            <person name="LaButti K."/>
            <person name="Riley R."/>
            <person name="Lipzen A."/>
            <person name="Clum A."/>
            <person name="Drula E."/>
            <person name="Henrissat B."/>
            <person name="Kohler A."/>
            <person name="Grigoriev I.V."/>
            <person name="Martin F.M."/>
            <person name="Hacquard S."/>
        </authorList>
    </citation>
    <scope>NUCLEOTIDE SEQUENCE</scope>
    <source>
        <strain evidence="9">MPI-SDFR-AT-0120</strain>
    </source>
</reference>
<evidence type="ECO:0000256" key="2">
    <source>
        <dbReference type="ARBA" id="ARBA00022692"/>
    </source>
</evidence>
<evidence type="ECO:0000256" key="3">
    <source>
        <dbReference type="ARBA" id="ARBA00022989"/>
    </source>
</evidence>
<comment type="caution">
    <text evidence="9">The sequence shown here is derived from an EMBL/GenBank/DDBJ whole genome shotgun (WGS) entry which is preliminary data.</text>
</comment>
<proteinExistence type="inferred from homology"/>
<feature type="domain" description="Rhodopsin" evidence="8">
    <location>
        <begin position="47"/>
        <end position="299"/>
    </location>
</feature>
<evidence type="ECO:0000256" key="7">
    <source>
        <dbReference type="SAM" id="Phobius"/>
    </source>
</evidence>
<keyword evidence="2 7" id="KW-0812">Transmembrane</keyword>
<feature type="region of interest" description="Disordered" evidence="6">
    <location>
        <begin position="310"/>
        <end position="332"/>
    </location>
</feature>
<accession>A0A8K0RHD4</accession>
<dbReference type="Pfam" id="PF20684">
    <property type="entry name" value="Fung_rhodopsin"/>
    <property type="match status" value="1"/>
</dbReference>
<keyword evidence="10" id="KW-1185">Reference proteome</keyword>
<feature type="transmembrane region" description="Helical" evidence="7">
    <location>
        <begin position="201"/>
        <end position="222"/>
    </location>
</feature>
<feature type="transmembrane region" description="Helical" evidence="7">
    <location>
        <begin position="110"/>
        <end position="133"/>
    </location>
</feature>
<protein>
    <recommendedName>
        <fullName evidence="8">Rhodopsin domain-containing protein</fullName>
    </recommendedName>
</protein>
<dbReference type="OrthoDB" id="5429740at2759"/>
<feature type="transmembrane region" description="Helical" evidence="7">
    <location>
        <begin position="145"/>
        <end position="169"/>
    </location>
</feature>
<evidence type="ECO:0000256" key="1">
    <source>
        <dbReference type="ARBA" id="ARBA00004141"/>
    </source>
</evidence>
<dbReference type="GO" id="GO:0016020">
    <property type="term" value="C:membrane"/>
    <property type="evidence" value="ECO:0007669"/>
    <property type="project" value="UniProtKB-SubCell"/>
</dbReference>
<dbReference type="PANTHER" id="PTHR33048">
    <property type="entry name" value="PTH11-LIKE INTEGRAL MEMBRANE PROTEIN (AFU_ORTHOLOGUE AFUA_5G11245)"/>
    <property type="match status" value="1"/>
</dbReference>
<dbReference type="AlphaFoldDB" id="A0A8K0RHD4"/>
<dbReference type="InterPro" id="IPR049326">
    <property type="entry name" value="Rhodopsin_dom_fungi"/>
</dbReference>
<evidence type="ECO:0000313" key="10">
    <source>
        <dbReference type="Proteomes" id="UP000813461"/>
    </source>
</evidence>
<feature type="transmembrane region" description="Helical" evidence="7">
    <location>
        <begin position="234"/>
        <end position="255"/>
    </location>
</feature>
<keyword evidence="3 7" id="KW-1133">Transmembrane helix</keyword>
<dbReference type="PANTHER" id="PTHR33048:SF129">
    <property type="entry name" value="INTEGRAL MEMBRANE PROTEIN-RELATED"/>
    <property type="match status" value="1"/>
</dbReference>
<evidence type="ECO:0000313" key="9">
    <source>
        <dbReference type="EMBL" id="KAH7093442.1"/>
    </source>
</evidence>
<name>A0A8K0RHD4_9PLEO</name>
<keyword evidence="4 7" id="KW-0472">Membrane</keyword>
<dbReference type="EMBL" id="JAGMVJ010000002">
    <property type="protein sequence ID" value="KAH7093442.1"/>
    <property type="molecule type" value="Genomic_DNA"/>
</dbReference>
<dbReference type="InterPro" id="IPR052337">
    <property type="entry name" value="SAT4-like"/>
</dbReference>
<evidence type="ECO:0000259" key="8">
    <source>
        <dbReference type="Pfam" id="PF20684"/>
    </source>
</evidence>
<gene>
    <name evidence="9" type="ORF">FB567DRAFT_174433</name>
</gene>
<evidence type="ECO:0000256" key="6">
    <source>
        <dbReference type="SAM" id="MobiDB-lite"/>
    </source>
</evidence>
<dbReference type="Proteomes" id="UP000813461">
    <property type="component" value="Unassembled WGS sequence"/>
</dbReference>
<feature type="transmembrane region" description="Helical" evidence="7">
    <location>
        <begin position="275"/>
        <end position="298"/>
    </location>
</feature>
<comment type="similarity">
    <text evidence="5">Belongs to the SAT4 family.</text>
</comment>
<feature type="transmembrane region" description="Helical" evidence="7">
    <location>
        <begin position="30"/>
        <end position="51"/>
    </location>
</feature>
<comment type="subcellular location">
    <subcellularLocation>
        <location evidence="1">Membrane</location>
        <topology evidence="1">Multi-pass membrane protein</topology>
    </subcellularLocation>
</comment>
<feature type="transmembrane region" description="Helical" evidence="7">
    <location>
        <begin position="63"/>
        <end position="84"/>
    </location>
</feature>
<organism evidence="9 10">
    <name type="scientific">Paraphoma chrysanthemicola</name>
    <dbReference type="NCBI Taxonomy" id="798071"/>
    <lineage>
        <taxon>Eukaryota</taxon>
        <taxon>Fungi</taxon>
        <taxon>Dikarya</taxon>
        <taxon>Ascomycota</taxon>
        <taxon>Pezizomycotina</taxon>
        <taxon>Dothideomycetes</taxon>
        <taxon>Pleosporomycetidae</taxon>
        <taxon>Pleosporales</taxon>
        <taxon>Pleosporineae</taxon>
        <taxon>Phaeosphaeriaceae</taxon>
        <taxon>Paraphoma</taxon>
    </lineage>
</organism>
<sequence length="483" mass="54082">MPGGIHPTVEVMLSWPPPNYINPDTRPNTITVLALVCGTVNFLLLLARLWVRIFHQRNPGWDDWIILAATIPTAAMTVMLPIAASRGFSHHVWDINPIKDSNKIVESRKFVLALECTFCVASGMIKISILLFYRRLSSRVVSMAFRWTTWVTIGCIVAYTIALTLAPILGCRPVSAFWDQVDINKRLQGYEYHCFDEGADVFAASVISATQDLITAILPTFLYWKLQMPLRQKFALFGIFGIGYGVVALGGLRAYHSWYTFYETYDVTWSTWDLMLITLLELHVGAFCANSPSLKVFFKHFFQEKLSSFSKSKTPNSSKGRKDSAHSGSKGSKFRTHYVFDKMTSLLGSSRSTSGYISEPHHSVAVDAQGGVQVQKEVHVTHSPLSTANRHQSTNTNESMYDNYYDDIELGRYTTGRNSQASSMRSTRVVEEADLSALPPMPTSPSSRSFKSFQMLIPQLHVRHEVPEIPNSVVVDSKSVAGK</sequence>
<evidence type="ECO:0000256" key="5">
    <source>
        <dbReference type="ARBA" id="ARBA00038359"/>
    </source>
</evidence>
<evidence type="ECO:0000256" key="4">
    <source>
        <dbReference type="ARBA" id="ARBA00023136"/>
    </source>
</evidence>